<dbReference type="EMBL" id="JAHRIN010043419">
    <property type="protein sequence ID" value="MEQ2206865.1"/>
    <property type="molecule type" value="Genomic_DNA"/>
</dbReference>
<protein>
    <submittedName>
        <fullName evidence="2">Uncharacterized protein</fullName>
    </submittedName>
</protein>
<keyword evidence="1" id="KW-0732">Signal</keyword>
<dbReference type="PANTHER" id="PTHR39313:SF1">
    <property type="entry name" value="IM:7138239"/>
    <property type="match status" value="1"/>
</dbReference>
<evidence type="ECO:0000313" key="3">
    <source>
        <dbReference type="Proteomes" id="UP001434883"/>
    </source>
</evidence>
<reference evidence="2 3" key="1">
    <citation type="submission" date="2021-06" db="EMBL/GenBank/DDBJ databases">
        <authorList>
            <person name="Palmer J.M."/>
        </authorList>
    </citation>
    <scope>NUCLEOTIDE SEQUENCE [LARGE SCALE GENOMIC DNA]</scope>
    <source>
        <strain evidence="2 3">XC_2019</strain>
        <tissue evidence="2">Muscle</tissue>
    </source>
</reference>
<dbReference type="PANTHER" id="PTHR39313">
    <property type="entry name" value="IM:7138239"/>
    <property type="match status" value="1"/>
</dbReference>
<comment type="caution">
    <text evidence="2">The sequence shown here is derived from an EMBL/GenBank/DDBJ whole genome shotgun (WGS) entry which is preliminary data.</text>
</comment>
<evidence type="ECO:0000256" key="1">
    <source>
        <dbReference type="SAM" id="SignalP"/>
    </source>
</evidence>
<organism evidence="2 3">
    <name type="scientific">Xenoophorus captivus</name>
    <dbReference type="NCBI Taxonomy" id="1517983"/>
    <lineage>
        <taxon>Eukaryota</taxon>
        <taxon>Metazoa</taxon>
        <taxon>Chordata</taxon>
        <taxon>Craniata</taxon>
        <taxon>Vertebrata</taxon>
        <taxon>Euteleostomi</taxon>
        <taxon>Actinopterygii</taxon>
        <taxon>Neopterygii</taxon>
        <taxon>Teleostei</taxon>
        <taxon>Neoteleostei</taxon>
        <taxon>Acanthomorphata</taxon>
        <taxon>Ovalentaria</taxon>
        <taxon>Atherinomorphae</taxon>
        <taxon>Cyprinodontiformes</taxon>
        <taxon>Goodeidae</taxon>
        <taxon>Xenoophorus</taxon>
    </lineage>
</organism>
<feature type="chain" id="PRO_5047378725" evidence="1">
    <location>
        <begin position="25"/>
        <end position="98"/>
    </location>
</feature>
<accession>A0ABV0RFE1</accession>
<sequence>LLYFYIGPFSFWLTLSGLFPEGFSCVPTKFDSALLETPNKVDVIQTVSACELKESCYRIPYVEYYYETVQHGDGVKEEKLKVSQIREKNFLYSINFFE</sequence>
<evidence type="ECO:0000313" key="2">
    <source>
        <dbReference type="EMBL" id="MEQ2206865.1"/>
    </source>
</evidence>
<proteinExistence type="predicted"/>
<gene>
    <name evidence="2" type="ORF">XENOCAPTIV_003950</name>
</gene>
<feature type="non-terminal residue" evidence="2">
    <location>
        <position position="1"/>
    </location>
</feature>
<keyword evidence="3" id="KW-1185">Reference proteome</keyword>
<feature type="signal peptide" evidence="1">
    <location>
        <begin position="1"/>
        <end position="24"/>
    </location>
</feature>
<name>A0ABV0RFE1_9TELE</name>
<dbReference type="Proteomes" id="UP001434883">
    <property type="component" value="Unassembled WGS sequence"/>
</dbReference>